<dbReference type="OrthoDB" id="269774at2"/>
<evidence type="ECO:0000256" key="6">
    <source>
        <dbReference type="ARBA" id="ARBA00023004"/>
    </source>
</evidence>
<evidence type="ECO:0000256" key="5">
    <source>
        <dbReference type="ARBA" id="ARBA00023002"/>
    </source>
</evidence>
<gene>
    <name evidence="8" type="ORF">SAMN05216562_0756</name>
</gene>
<dbReference type="Proteomes" id="UP000198658">
    <property type="component" value="Unassembled WGS sequence"/>
</dbReference>
<reference evidence="9" key="1">
    <citation type="submission" date="2016-10" db="EMBL/GenBank/DDBJ databases">
        <authorList>
            <person name="Varghese N."/>
            <person name="Submissions S."/>
        </authorList>
    </citation>
    <scope>NUCLEOTIDE SEQUENCE [LARGE SCALE GENOMIC DNA]</scope>
    <source>
        <strain evidence="9">CGMCC 1.10657</strain>
    </source>
</reference>
<dbReference type="EMBL" id="FNQO01000001">
    <property type="protein sequence ID" value="SDZ85026.1"/>
    <property type="molecule type" value="Genomic_DNA"/>
</dbReference>
<dbReference type="InterPro" id="IPR005123">
    <property type="entry name" value="Oxoglu/Fe-dep_dioxygenase_dom"/>
</dbReference>
<evidence type="ECO:0000313" key="8">
    <source>
        <dbReference type="EMBL" id="SDZ85026.1"/>
    </source>
</evidence>
<dbReference type="PANTHER" id="PTHR10869:SF246">
    <property type="entry name" value="TRANSMEMBRANE PROLYL 4-HYDROXYLASE"/>
    <property type="match status" value="1"/>
</dbReference>
<dbReference type="InterPro" id="IPR045054">
    <property type="entry name" value="P4HA-like"/>
</dbReference>
<dbReference type="AlphaFoldDB" id="A0A1H3WD12"/>
<dbReference type="Pfam" id="PF13640">
    <property type="entry name" value="2OG-FeII_Oxy_3"/>
    <property type="match status" value="1"/>
</dbReference>
<evidence type="ECO:0000256" key="1">
    <source>
        <dbReference type="ARBA" id="ARBA00001961"/>
    </source>
</evidence>
<keyword evidence="5" id="KW-0560">Oxidoreductase</keyword>
<keyword evidence="2" id="KW-0479">Metal-binding</keyword>
<name>A0A1H3WD12_9GAMM</name>
<sequence length="284" mass="31461">MLFEELQPDLQQWLRSVVNQGYKTEAIVDSLRKAGYESSVSSAVQEDITALRDAREKVAVPSRNPSPWDSGVKTTSDREVQVLMTAQKPNLVLFGNLLSGEECDELIALSQPRLKRSKVVNSQSGQSGQHAMRTSSGAVFRFGEFPLVKRIEQRISELVDIPVSRGEGLQVLNYAPGAEYKPHHDYFDPQYPGSKKYLQRGGQRCATLIIYLNDVEAGGSTVFPSTGVNVYPRKGYGLFFSYADEQGGLDPLSLHGGSPVIAGEKWVATKWMRLRDYVDEKTGA</sequence>
<keyword evidence="3" id="KW-0847">Vitamin C</keyword>
<evidence type="ECO:0000259" key="7">
    <source>
        <dbReference type="PROSITE" id="PS51471"/>
    </source>
</evidence>
<dbReference type="RefSeq" id="WP_091385302.1">
    <property type="nucleotide sequence ID" value="NZ_FNQO01000001.1"/>
</dbReference>
<dbReference type="InterPro" id="IPR006620">
    <property type="entry name" value="Pro_4_hyd_alph"/>
</dbReference>
<keyword evidence="6" id="KW-0408">Iron</keyword>
<dbReference type="GO" id="GO:0004656">
    <property type="term" value="F:procollagen-proline 4-dioxygenase activity"/>
    <property type="evidence" value="ECO:0007669"/>
    <property type="project" value="TreeGrafter"/>
</dbReference>
<evidence type="ECO:0000256" key="4">
    <source>
        <dbReference type="ARBA" id="ARBA00022964"/>
    </source>
</evidence>
<dbReference type="InterPro" id="IPR044862">
    <property type="entry name" value="Pro_4_hyd_alph_FE2OG_OXY"/>
</dbReference>
<proteinExistence type="predicted"/>
<protein>
    <submittedName>
        <fullName evidence="8">Prolyl 4-hydroxylase</fullName>
    </submittedName>
</protein>
<comment type="cofactor">
    <cofactor evidence="1">
        <name>L-ascorbate</name>
        <dbReference type="ChEBI" id="CHEBI:38290"/>
    </cofactor>
</comment>
<dbReference type="PANTHER" id="PTHR10869">
    <property type="entry name" value="PROLYL 4-HYDROXYLASE ALPHA SUBUNIT"/>
    <property type="match status" value="1"/>
</dbReference>
<dbReference type="Gene3D" id="2.60.120.620">
    <property type="entry name" value="q2cbj1_9rhob like domain"/>
    <property type="match status" value="1"/>
</dbReference>
<organism evidence="8 9">
    <name type="scientific">Microbulbifer marinus</name>
    <dbReference type="NCBI Taxonomy" id="658218"/>
    <lineage>
        <taxon>Bacteria</taxon>
        <taxon>Pseudomonadati</taxon>
        <taxon>Pseudomonadota</taxon>
        <taxon>Gammaproteobacteria</taxon>
        <taxon>Cellvibrionales</taxon>
        <taxon>Microbulbiferaceae</taxon>
        <taxon>Microbulbifer</taxon>
    </lineage>
</organism>
<dbReference type="PROSITE" id="PS51471">
    <property type="entry name" value="FE2OG_OXY"/>
    <property type="match status" value="1"/>
</dbReference>
<evidence type="ECO:0000256" key="2">
    <source>
        <dbReference type="ARBA" id="ARBA00022723"/>
    </source>
</evidence>
<keyword evidence="4" id="KW-0223">Dioxygenase</keyword>
<dbReference type="GO" id="GO:0005506">
    <property type="term" value="F:iron ion binding"/>
    <property type="evidence" value="ECO:0007669"/>
    <property type="project" value="InterPro"/>
</dbReference>
<evidence type="ECO:0000256" key="3">
    <source>
        <dbReference type="ARBA" id="ARBA00022896"/>
    </source>
</evidence>
<dbReference type="SMART" id="SM00702">
    <property type="entry name" value="P4Hc"/>
    <property type="match status" value="1"/>
</dbReference>
<dbReference type="STRING" id="658218.SAMN05216562_0756"/>
<evidence type="ECO:0000313" key="9">
    <source>
        <dbReference type="Proteomes" id="UP000198658"/>
    </source>
</evidence>
<accession>A0A1H3WD12</accession>
<keyword evidence="9" id="KW-1185">Reference proteome</keyword>
<dbReference type="GO" id="GO:0031418">
    <property type="term" value="F:L-ascorbic acid binding"/>
    <property type="evidence" value="ECO:0007669"/>
    <property type="project" value="UniProtKB-KW"/>
</dbReference>
<feature type="domain" description="Fe2OG dioxygenase" evidence="7">
    <location>
        <begin position="165"/>
        <end position="274"/>
    </location>
</feature>